<evidence type="ECO:0000313" key="3">
    <source>
        <dbReference type="Proteomes" id="UP000708208"/>
    </source>
</evidence>
<dbReference type="OrthoDB" id="1741717at2759"/>
<dbReference type="PANTHER" id="PTHR14659:SF1">
    <property type="entry name" value="ALPHA- AND GAMMA-ADAPTIN-BINDING PROTEIN P34"/>
    <property type="match status" value="1"/>
</dbReference>
<dbReference type="Pfam" id="PF10199">
    <property type="entry name" value="Adaptin_binding"/>
    <property type="match status" value="1"/>
</dbReference>
<dbReference type="Proteomes" id="UP000708208">
    <property type="component" value="Unassembled WGS sequence"/>
</dbReference>
<feature type="compositionally biased region" description="Basic and acidic residues" evidence="1">
    <location>
        <begin position="222"/>
        <end position="240"/>
    </location>
</feature>
<dbReference type="AlphaFoldDB" id="A0A8J2PLN7"/>
<evidence type="ECO:0000256" key="1">
    <source>
        <dbReference type="SAM" id="MobiDB-lite"/>
    </source>
</evidence>
<dbReference type="InterPro" id="IPR019341">
    <property type="entry name" value="Alpha/Gamma-adaptin-bd_p34"/>
</dbReference>
<feature type="region of interest" description="Disordered" evidence="1">
    <location>
        <begin position="298"/>
        <end position="324"/>
    </location>
</feature>
<protein>
    <recommendedName>
        <fullName evidence="4">Alpha-and gamma-adaptin-binding protein p34</fullName>
    </recommendedName>
</protein>
<comment type="caution">
    <text evidence="2">The sequence shown here is derived from an EMBL/GenBank/DDBJ whole genome shotgun (WGS) entry which is preliminary data.</text>
</comment>
<organism evidence="2 3">
    <name type="scientific">Allacma fusca</name>
    <dbReference type="NCBI Taxonomy" id="39272"/>
    <lineage>
        <taxon>Eukaryota</taxon>
        <taxon>Metazoa</taxon>
        <taxon>Ecdysozoa</taxon>
        <taxon>Arthropoda</taxon>
        <taxon>Hexapoda</taxon>
        <taxon>Collembola</taxon>
        <taxon>Symphypleona</taxon>
        <taxon>Sminthuridae</taxon>
        <taxon>Allacma</taxon>
    </lineage>
</organism>
<keyword evidence="3" id="KW-1185">Reference proteome</keyword>
<dbReference type="PANTHER" id="PTHR14659">
    <property type="entry name" value="ALPHA- AND GAMMA-ADAPTIN-BINDING PROTEIN P34"/>
    <property type="match status" value="1"/>
</dbReference>
<feature type="compositionally biased region" description="Polar residues" evidence="1">
    <location>
        <begin position="253"/>
        <end position="272"/>
    </location>
</feature>
<accession>A0A8J2PLN7</accession>
<name>A0A8J2PLN7_9HEXA</name>
<evidence type="ECO:0000313" key="2">
    <source>
        <dbReference type="EMBL" id="CAG7819370.1"/>
    </source>
</evidence>
<proteinExistence type="predicted"/>
<dbReference type="EMBL" id="CAJVCH010448294">
    <property type="protein sequence ID" value="CAG7819370.1"/>
    <property type="molecule type" value="Genomic_DNA"/>
</dbReference>
<reference evidence="2" key="1">
    <citation type="submission" date="2021-06" db="EMBL/GenBank/DDBJ databases">
        <authorList>
            <person name="Hodson N. C."/>
            <person name="Mongue J. A."/>
            <person name="Jaron S. K."/>
        </authorList>
    </citation>
    <scope>NUCLEOTIDE SEQUENCE</scope>
</reference>
<sequence>MEPCAVIASTCDSIFPDQIIKGILNKDTLPEPLELIEGVRSFPWHIVTKYYEADIHLCALDKKTIGSQEFADSVNAVIICFDCKVDSKLKPVEQWLSFTKEFEAEVKILICDQCHSESSSSLLASSIPQGVSRVEVQQWCVKNGFELVELNPEQSDLDSDVEDDFPESVGMERVIQALQAHLWPNLSLKDSRSMLPPNPGLQGLMNGLSEKDSSLTTNASDSNRDLEDTELKGKQKEVKVAKVKPMPKLIPDNNASSESAGNLDQAESSSGKVTDESAPCEASGSVHHREIAVVEPLLQPQESSQSPKHNEATEEASATHPAHRDERIDAMLEAFDSMSEDNFEQLFQNLSAMKSKAANLSPTERKAYAEKMTIAFWRSIGGNESEIDMLSSDDENQ</sequence>
<evidence type="ECO:0008006" key="4">
    <source>
        <dbReference type="Google" id="ProtNLM"/>
    </source>
</evidence>
<gene>
    <name evidence="2" type="ORF">AFUS01_LOCUS29826</name>
</gene>
<feature type="region of interest" description="Disordered" evidence="1">
    <location>
        <begin position="193"/>
        <end position="286"/>
    </location>
</feature>